<evidence type="ECO:0000313" key="2">
    <source>
        <dbReference type="EMBL" id="SVA92950.1"/>
    </source>
</evidence>
<dbReference type="InterPro" id="IPR005123">
    <property type="entry name" value="Oxoglu/Fe-dep_dioxygenase_dom"/>
</dbReference>
<dbReference type="Pfam" id="PF23169">
    <property type="entry name" value="HalD"/>
    <property type="match status" value="1"/>
</dbReference>
<dbReference type="AlphaFoldDB" id="A0A381ZUN8"/>
<name>A0A381ZUN8_9ZZZZ</name>
<dbReference type="Gene3D" id="2.60.120.620">
    <property type="entry name" value="q2cbj1_9rhob like domain"/>
    <property type="match status" value="1"/>
</dbReference>
<feature type="domain" description="Fe2OG dioxygenase" evidence="1">
    <location>
        <begin position="148"/>
        <end position="261"/>
    </location>
</feature>
<dbReference type="SUPFAM" id="SSF51197">
    <property type="entry name" value="Clavaminate synthase-like"/>
    <property type="match status" value="1"/>
</dbReference>
<sequence>MSEIVSPSAYSAAEIRLEEFLDLEQFPIHDLTHPKRAALVKDCRLDLKKWGCAHIPDFISSSAIKEMKDEAFRIMDGARRAHALVNPYLTKEDTSLPKDHPNRFFEERTSSFINSDLLESDSVLRKIYDSDVVVHFVSDCLNVGPIYRWAEPLGRNPYSIMNDGDYFPWHFDGNDFTVSILVSESDEGGDFEYAPDIRSPHNERFEDVKRVLQGESDKVRVLSLKTGDLQIFKGRYSLHRVTVTRGETPRIIALPTYVTNPYLVNRPHHAEAFYGRSMSIHHERDLERLDNLTD</sequence>
<accession>A0A381ZUN8</accession>
<protein>
    <recommendedName>
        <fullName evidence="1">Fe2OG dioxygenase domain-containing protein</fullName>
    </recommendedName>
</protein>
<dbReference type="PROSITE" id="PS51471">
    <property type="entry name" value="FE2OG_OXY"/>
    <property type="match status" value="1"/>
</dbReference>
<dbReference type="InterPro" id="IPR056470">
    <property type="entry name" value="BesD/HalB-like"/>
</dbReference>
<dbReference type="EMBL" id="UINC01022732">
    <property type="protein sequence ID" value="SVA92950.1"/>
    <property type="molecule type" value="Genomic_DNA"/>
</dbReference>
<evidence type="ECO:0000259" key="1">
    <source>
        <dbReference type="PROSITE" id="PS51471"/>
    </source>
</evidence>
<organism evidence="2">
    <name type="scientific">marine metagenome</name>
    <dbReference type="NCBI Taxonomy" id="408172"/>
    <lineage>
        <taxon>unclassified sequences</taxon>
        <taxon>metagenomes</taxon>
        <taxon>ecological metagenomes</taxon>
    </lineage>
</organism>
<gene>
    <name evidence="2" type="ORF">METZ01_LOCUS145804</name>
</gene>
<proteinExistence type="predicted"/>
<reference evidence="2" key="1">
    <citation type="submission" date="2018-05" db="EMBL/GenBank/DDBJ databases">
        <authorList>
            <person name="Lanie J.A."/>
            <person name="Ng W.-L."/>
            <person name="Kazmierczak K.M."/>
            <person name="Andrzejewski T.M."/>
            <person name="Davidsen T.M."/>
            <person name="Wayne K.J."/>
            <person name="Tettelin H."/>
            <person name="Glass J.I."/>
            <person name="Rusch D."/>
            <person name="Podicherti R."/>
            <person name="Tsui H.-C.T."/>
            <person name="Winkler M.E."/>
        </authorList>
    </citation>
    <scope>NUCLEOTIDE SEQUENCE</scope>
</reference>